<feature type="region of interest" description="Disordered" evidence="2">
    <location>
        <begin position="433"/>
        <end position="452"/>
    </location>
</feature>
<organism evidence="3 4">
    <name type="scientific">Periconia macrospinosa</name>
    <dbReference type="NCBI Taxonomy" id="97972"/>
    <lineage>
        <taxon>Eukaryota</taxon>
        <taxon>Fungi</taxon>
        <taxon>Dikarya</taxon>
        <taxon>Ascomycota</taxon>
        <taxon>Pezizomycotina</taxon>
        <taxon>Dothideomycetes</taxon>
        <taxon>Pleosporomycetidae</taxon>
        <taxon>Pleosporales</taxon>
        <taxon>Massarineae</taxon>
        <taxon>Periconiaceae</taxon>
        <taxon>Periconia</taxon>
    </lineage>
</organism>
<evidence type="ECO:0000256" key="1">
    <source>
        <dbReference type="SAM" id="Coils"/>
    </source>
</evidence>
<evidence type="ECO:0008006" key="5">
    <source>
        <dbReference type="Google" id="ProtNLM"/>
    </source>
</evidence>
<keyword evidence="4" id="KW-1185">Reference proteome</keyword>
<dbReference type="OrthoDB" id="5314201at2759"/>
<dbReference type="AlphaFoldDB" id="A0A2V1DH78"/>
<evidence type="ECO:0000313" key="4">
    <source>
        <dbReference type="Proteomes" id="UP000244855"/>
    </source>
</evidence>
<dbReference type="EMBL" id="KZ805461">
    <property type="protein sequence ID" value="PVH96569.1"/>
    <property type="molecule type" value="Genomic_DNA"/>
</dbReference>
<evidence type="ECO:0000256" key="2">
    <source>
        <dbReference type="SAM" id="MobiDB-lite"/>
    </source>
</evidence>
<protein>
    <recommendedName>
        <fullName evidence="5">HAUS augmin-like complex subunit 3 N-terminal domain-containing protein</fullName>
    </recommendedName>
</protein>
<feature type="coiled-coil region" evidence="1">
    <location>
        <begin position="256"/>
        <end position="283"/>
    </location>
</feature>
<accession>A0A2V1DH78</accession>
<sequence>MAEEQAAHHLLNVLEERGLDRALDLDSVLAAFEDDNIKQEAAEWVNEYLQEDTLLTKEELELYQTLKKKGLLHQYQGDNQPIRPILDHELASAIGSLKSSTAAIEEQCKILEAQKSALLKLKALEKPNLDVEHLRNEERRKQKKEKARLDTAIGDISTTVQEQLTDAQREIDGEKTTLKNYLADRLASDDQILSRLPGIVSQIVTEPESSKDDKSVEQWFKAIISYRTAEVKAKVETVYLESLSNCTPDDLPDATEEELLAQKEALQAELDDLHSEIASVTEMVLEHELRKPLMELKQRQETERIQARGAWFNYVLTTLEYMAKRLDTVTAYTEAVDQFQQAITHVKKAATKSIPDPTPVIETPRLTRRVTSGSISAFTPAHLLKPPKSMDLPPALQDALRHINIPVNHETMDSLLDALSKAQIERTTKLREHHDSNVSSTHTALAQRASRADRELRTMTKSLYVHSPFRGVHLADPRLEGELFGLERDLEAASEQLLVAETNELSLNDAKVRAFVAKYGR</sequence>
<reference evidence="3 4" key="1">
    <citation type="journal article" date="2018" name="Sci. Rep.">
        <title>Comparative genomics provides insights into the lifestyle and reveals functional heterogeneity of dark septate endophytic fungi.</title>
        <authorList>
            <person name="Knapp D.G."/>
            <person name="Nemeth J.B."/>
            <person name="Barry K."/>
            <person name="Hainaut M."/>
            <person name="Henrissat B."/>
            <person name="Johnson J."/>
            <person name="Kuo A."/>
            <person name="Lim J.H.P."/>
            <person name="Lipzen A."/>
            <person name="Nolan M."/>
            <person name="Ohm R.A."/>
            <person name="Tamas L."/>
            <person name="Grigoriev I.V."/>
            <person name="Spatafora J.W."/>
            <person name="Nagy L.G."/>
            <person name="Kovacs G.M."/>
        </authorList>
    </citation>
    <scope>NUCLEOTIDE SEQUENCE [LARGE SCALE GENOMIC DNA]</scope>
    <source>
        <strain evidence="3 4">DSE2036</strain>
    </source>
</reference>
<name>A0A2V1DH78_9PLEO</name>
<gene>
    <name evidence="3" type="ORF">DM02DRAFT_617157</name>
</gene>
<dbReference type="Proteomes" id="UP000244855">
    <property type="component" value="Unassembled WGS sequence"/>
</dbReference>
<keyword evidence="1" id="KW-0175">Coiled coil</keyword>
<evidence type="ECO:0000313" key="3">
    <source>
        <dbReference type="EMBL" id="PVH96569.1"/>
    </source>
</evidence>
<proteinExistence type="predicted"/>
<dbReference type="STRING" id="97972.A0A2V1DH78"/>